<evidence type="ECO:0000313" key="4">
    <source>
        <dbReference type="Proteomes" id="UP000224006"/>
    </source>
</evidence>
<feature type="region of interest" description="Disordered" evidence="1">
    <location>
        <begin position="149"/>
        <end position="178"/>
    </location>
</feature>
<dbReference type="InterPro" id="IPR022087">
    <property type="entry name" value="DA1-like_dom"/>
</dbReference>
<sequence>MIMLFDEQRRPHHPSCLACCCCRQPLLGRYEIHAFFGKLDTYEAALSGVPALLPLPAGLAAALGAERRVAKLPSHTAGADGVSQQGTITAKHGGLCCTWCAERVPRCICCERRCVAYQTADGEQVLPRAVTKEAIPAANLATAISLGNKRPPAHVSDQGGFAASSNKKTPAKKSAGAAASSELLGEQKGVVCGQCASLPQVTDEAELRAACEWVLQMYSQAGLTFTADMVRLQQLMRTVNEEELRNTSSGKGAKGAAPLRARGQGSAVPSTVKSTSTHANRSLPPQKMKRGVKSAAVSTQIEGLGVPVELVDFSDMNADEGRPACGKAASKASSLTASAGAAGGPRSAAGSRRPPGASSGASALAGRRVAGPKQGMPRSLEAGTATPYARAMFGRCFVQVVTMMVAPEAAASFEDEVKAHVKLDKAARAARSESDAYGARGAAGAATGKGAASSSGGDQDHVRLKHQSTLVRQGLFDMAAAYAAALEGETQAQEKSVPKRAETLPKNEKDARRPGREAAVAAGALLRAGSFAGGLIRTMSGTRTRGLSVRLVERVCVVGSIPRVMVMQHLGHEWLHAYLACKQRGVGDSTIEEGACNVAAAEVLLRFGAELAAAGGRVQSAKASGDYSEGPADAAAPAGMQHEVVIVRYRLWKMKESKDPVYGAGYRHCLRIVSSGDWSFGEFVRWLLKN</sequence>
<feature type="compositionally biased region" description="Polar residues" evidence="1">
    <location>
        <begin position="267"/>
        <end position="280"/>
    </location>
</feature>
<dbReference type="VEuPathDB" id="ToxoDB:BESB_083270"/>
<dbReference type="OrthoDB" id="330451at2759"/>
<accession>A0A2A9M3R6</accession>
<gene>
    <name evidence="3" type="ORF">BESB_083270</name>
</gene>
<feature type="compositionally biased region" description="Basic and acidic residues" evidence="1">
    <location>
        <begin position="496"/>
        <end position="515"/>
    </location>
</feature>
<keyword evidence="4" id="KW-1185">Reference proteome</keyword>
<dbReference type="EMBL" id="NWUJ01000009">
    <property type="protein sequence ID" value="PFH33128.1"/>
    <property type="molecule type" value="Genomic_DNA"/>
</dbReference>
<feature type="compositionally biased region" description="Low complexity" evidence="1">
    <location>
        <begin position="337"/>
        <end position="371"/>
    </location>
</feature>
<feature type="region of interest" description="Disordered" evidence="1">
    <location>
        <begin position="429"/>
        <end position="462"/>
    </location>
</feature>
<feature type="region of interest" description="Disordered" evidence="1">
    <location>
        <begin position="337"/>
        <end position="379"/>
    </location>
</feature>
<protein>
    <recommendedName>
        <fullName evidence="2">Protein DA1-like domain-containing protein</fullName>
    </recommendedName>
</protein>
<dbReference type="AlphaFoldDB" id="A0A2A9M3R6"/>
<evidence type="ECO:0000256" key="1">
    <source>
        <dbReference type="SAM" id="MobiDB-lite"/>
    </source>
</evidence>
<feature type="compositionally biased region" description="Low complexity" evidence="1">
    <location>
        <begin position="435"/>
        <end position="457"/>
    </location>
</feature>
<dbReference type="Proteomes" id="UP000224006">
    <property type="component" value="Chromosome VIII"/>
</dbReference>
<proteinExistence type="predicted"/>
<dbReference type="KEGG" id="bbes:BESB_083270"/>
<comment type="caution">
    <text evidence="3">The sequence shown here is derived from an EMBL/GenBank/DDBJ whole genome shotgun (WGS) entry which is preliminary data.</text>
</comment>
<dbReference type="GeneID" id="40313253"/>
<evidence type="ECO:0000313" key="3">
    <source>
        <dbReference type="EMBL" id="PFH33128.1"/>
    </source>
</evidence>
<reference evidence="3 4" key="1">
    <citation type="submission" date="2017-09" db="EMBL/GenBank/DDBJ databases">
        <title>Genome sequencing of Besnoitia besnoiti strain Bb-Ger1.</title>
        <authorList>
            <person name="Schares G."/>
            <person name="Venepally P."/>
            <person name="Lorenzi H.A."/>
        </authorList>
    </citation>
    <scope>NUCLEOTIDE SEQUENCE [LARGE SCALE GENOMIC DNA]</scope>
    <source>
        <strain evidence="3 4">Bb-Ger1</strain>
    </source>
</reference>
<feature type="domain" description="Protein DA1-like" evidence="2">
    <location>
        <begin position="549"/>
        <end position="674"/>
    </location>
</feature>
<feature type="region of interest" description="Disordered" evidence="1">
    <location>
        <begin position="242"/>
        <end position="291"/>
    </location>
</feature>
<feature type="region of interest" description="Disordered" evidence="1">
    <location>
        <begin position="491"/>
        <end position="515"/>
    </location>
</feature>
<name>A0A2A9M3R6_BESBE</name>
<organism evidence="3 4">
    <name type="scientific">Besnoitia besnoiti</name>
    <name type="common">Apicomplexan protozoan</name>
    <dbReference type="NCBI Taxonomy" id="94643"/>
    <lineage>
        <taxon>Eukaryota</taxon>
        <taxon>Sar</taxon>
        <taxon>Alveolata</taxon>
        <taxon>Apicomplexa</taxon>
        <taxon>Conoidasida</taxon>
        <taxon>Coccidia</taxon>
        <taxon>Eucoccidiorida</taxon>
        <taxon>Eimeriorina</taxon>
        <taxon>Sarcocystidae</taxon>
        <taxon>Besnoitia</taxon>
    </lineage>
</organism>
<dbReference type="Pfam" id="PF12315">
    <property type="entry name" value="DA1-like"/>
    <property type="match status" value="1"/>
</dbReference>
<dbReference type="RefSeq" id="XP_029217137.1">
    <property type="nucleotide sequence ID" value="XM_029366677.1"/>
</dbReference>
<evidence type="ECO:0000259" key="2">
    <source>
        <dbReference type="Pfam" id="PF12315"/>
    </source>
</evidence>